<evidence type="ECO:0000256" key="1">
    <source>
        <dbReference type="SAM" id="MobiDB-lite"/>
    </source>
</evidence>
<dbReference type="eggNOG" id="COG3396">
    <property type="taxonomic scope" value="Bacteria"/>
</dbReference>
<evidence type="ECO:0000313" key="3">
    <source>
        <dbReference type="Proteomes" id="UP000006666"/>
    </source>
</evidence>
<dbReference type="STRING" id="478801.Ksed_09310"/>
<dbReference type="RefSeq" id="WP_012802391.1">
    <property type="nucleotide sequence ID" value="NC_013169.1"/>
</dbReference>
<sequence>MSAESHLSTATPGTAPAQPQRFEVQEGAPVPTTPETVGRAPAPWDAGGDPASMGDDQLSARYLLGLADDALVYAQRLGEWISRAPQIEEDMALGNVALDLVGQARALYTRVGELDAELLPGVQKLAEDDLAYFREERHFRNVWLVEQPRGDFAHEMARMLWFAAHQVDLYAALVRLDGADEVGVAVARKALKEVDYHRDHAAQWVIRLGDGTEESTRRMAAALATVEPFQAELFADDPVATEAARRGLGVLPSSLAERAEDFVTGVLRRARLERPEAGRWHAGGGRTGTHSEQLGYLLAEMQSVARAHPGASW</sequence>
<dbReference type="Gene3D" id="1.20.1260.10">
    <property type="match status" value="1"/>
</dbReference>
<dbReference type="GO" id="GO:0005829">
    <property type="term" value="C:cytosol"/>
    <property type="evidence" value="ECO:0007669"/>
    <property type="project" value="TreeGrafter"/>
</dbReference>
<dbReference type="HOGENOM" id="CLU_070585_0_0_11"/>
<dbReference type="InterPro" id="IPR052703">
    <property type="entry name" value="Aromatic_CoA_ox/epox"/>
</dbReference>
<feature type="region of interest" description="Disordered" evidence="1">
    <location>
        <begin position="1"/>
        <end position="52"/>
    </location>
</feature>
<reference evidence="2 3" key="1">
    <citation type="journal article" date="2009" name="Stand. Genomic Sci.">
        <title>Complete genome sequence of Kytococcus sedentarius type strain (541).</title>
        <authorList>
            <person name="Sims D."/>
            <person name="Brettin T."/>
            <person name="Detter J.C."/>
            <person name="Han C."/>
            <person name="Lapidus A."/>
            <person name="Copeland A."/>
            <person name="Glavina Del Rio T."/>
            <person name="Nolan M."/>
            <person name="Chen F."/>
            <person name="Lucas S."/>
            <person name="Tice H."/>
            <person name="Cheng J.F."/>
            <person name="Bruce D."/>
            <person name="Goodwin L."/>
            <person name="Pitluck S."/>
            <person name="Ovchinnikova G."/>
            <person name="Pati A."/>
            <person name="Ivanova N."/>
            <person name="Mavrommatis K."/>
            <person name="Chen A."/>
            <person name="Palaniappan K."/>
            <person name="D'haeseleer P."/>
            <person name="Chain P."/>
            <person name="Bristow J."/>
            <person name="Eisen J.A."/>
            <person name="Markowitz V."/>
            <person name="Hugenholtz P."/>
            <person name="Schneider S."/>
            <person name="Goker M."/>
            <person name="Pukall R."/>
            <person name="Kyrpides N.C."/>
            <person name="Klenk H.P."/>
        </authorList>
    </citation>
    <scope>NUCLEOTIDE SEQUENCE [LARGE SCALE GENOMIC DNA]</scope>
    <source>
        <strain evidence="3">ATCC 14392 / DSM 20547 / JCM 11482 / CCUG 33030 / NBRC 15357 / NCTC 11040 / CCM 314 / 541</strain>
    </source>
</reference>
<evidence type="ECO:0000313" key="2">
    <source>
        <dbReference type="EMBL" id="ACV05977.1"/>
    </source>
</evidence>
<protein>
    <submittedName>
        <fullName evidence="2">Phenylacetate-CoA oxygenase, PaaI subunit</fullName>
    </submittedName>
</protein>
<feature type="compositionally biased region" description="Polar residues" evidence="1">
    <location>
        <begin position="1"/>
        <end position="12"/>
    </location>
</feature>
<dbReference type="GO" id="GO:0010124">
    <property type="term" value="P:phenylacetate catabolic process"/>
    <property type="evidence" value="ECO:0007669"/>
    <property type="project" value="InterPro"/>
</dbReference>
<name>C7NFX7_KYTSD</name>
<dbReference type="NCBIfam" id="TIGR02158">
    <property type="entry name" value="PA_CoA_Oxy3"/>
    <property type="match status" value="1"/>
</dbReference>
<gene>
    <name evidence="2" type="ordered locus">Ksed_09310</name>
</gene>
<dbReference type="KEGG" id="kse:Ksed_09310"/>
<dbReference type="InterPro" id="IPR007814">
    <property type="entry name" value="PaaA_PaaC"/>
</dbReference>
<dbReference type="InterPro" id="IPR011882">
    <property type="entry name" value="PaaC"/>
</dbReference>
<accession>C7NFX7</accession>
<proteinExistence type="predicted"/>
<dbReference type="EMBL" id="CP001686">
    <property type="protein sequence ID" value="ACV05977.1"/>
    <property type="molecule type" value="Genomic_DNA"/>
</dbReference>
<dbReference type="PANTHER" id="PTHR30458:SF0">
    <property type="entry name" value="1,2-PHENYLACETYL-COA EPOXIDASE, SUBUNIT C"/>
    <property type="match status" value="1"/>
</dbReference>
<dbReference type="PANTHER" id="PTHR30458">
    <property type="entry name" value="PHENYLACETIC ACID DEGRADATION PROTEIN PAA"/>
    <property type="match status" value="1"/>
</dbReference>
<dbReference type="Proteomes" id="UP000006666">
    <property type="component" value="Chromosome"/>
</dbReference>
<dbReference type="InterPro" id="IPR012347">
    <property type="entry name" value="Ferritin-like"/>
</dbReference>
<keyword evidence="3" id="KW-1185">Reference proteome</keyword>
<feature type="compositionally biased region" description="Low complexity" evidence="1">
    <location>
        <begin position="40"/>
        <end position="51"/>
    </location>
</feature>
<dbReference type="SUPFAM" id="SSF47240">
    <property type="entry name" value="Ferritin-like"/>
    <property type="match status" value="1"/>
</dbReference>
<dbReference type="InterPro" id="IPR009078">
    <property type="entry name" value="Ferritin-like_SF"/>
</dbReference>
<dbReference type="AlphaFoldDB" id="C7NFX7"/>
<organism evidence="2 3">
    <name type="scientific">Kytococcus sedentarius (strain ATCC 14392 / DSM 20547 / JCM 11482 / CCUG 33030 / NBRC 15357 / NCTC 11040 / CCM 314 / 541)</name>
    <name type="common">Micrococcus sedentarius</name>
    <dbReference type="NCBI Taxonomy" id="478801"/>
    <lineage>
        <taxon>Bacteria</taxon>
        <taxon>Bacillati</taxon>
        <taxon>Actinomycetota</taxon>
        <taxon>Actinomycetes</taxon>
        <taxon>Micrococcales</taxon>
        <taxon>Kytococcaceae</taxon>
        <taxon>Kytococcus</taxon>
    </lineage>
</organism>
<dbReference type="Pfam" id="PF05138">
    <property type="entry name" value="PaaA_PaaC"/>
    <property type="match status" value="1"/>
</dbReference>